<dbReference type="InterPro" id="IPR029066">
    <property type="entry name" value="PLP-binding_barrel"/>
</dbReference>
<gene>
    <name evidence="7" type="ORF">FJR45_02080</name>
</gene>
<dbReference type="EMBL" id="CP041235">
    <property type="protein sequence ID" value="QOP42802.1"/>
    <property type="molecule type" value="Genomic_DNA"/>
</dbReference>
<organism evidence="7 8">
    <name type="scientific">Sulfurimonas sediminis</name>
    <dbReference type="NCBI Taxonomy" id="2590020"/>
    <lineage>
        <taxon>Bacteria</taxon>
        <taxon>Pseudomonadati</taxon>
        <taxon>Campylobacterota</taxon>
        <taxon>Epsilonproteobacteria</taxon>
        <taxon>Campylobacterales</taxon>
        <taxon>Sulfurimonadaceae</taxon>
        <taxon>Sulfurimonas</taxon>
    </lineage>
</organism>
<feature type="domain" description="Alanine racemase C-terminal" evidence="6">
    <location>
        <begin position="241"/>
        <end position="352"/>
    </location>
</feature>
<dbReference type="Pfam" id="PF01168">
    <property type="entry name" value="Ala_racemase_N"/>
    <property type="match status" value="1"/>
</dbReference>
<dbReference type="Gene3D" id="3.20.20.10">
    <property type="entry name" value="Alanine racemase"/>
    <property type="match status" value="1"/>
</dbReference>
<dbReference type="SUPFAM" id="SSF51419">
    <property type="entry name" value="PLP-binding barrel"/>
    <property type="match status" value="1"/>
</dbReference>
<evidence type="ECO:0000313" key="7">
    <source>
        <dbReference type="EMBL" id="QOP42802.1"/>
    </source>
</evidence>
<feature type="modified residue" description="N6-(pyridoxal phosphate)lysine" evidence="4">
    <location>
        <position position="33"/>
    </location>
</feature>
<dbReference type="PRINTS" id="PR00992">
    <property type="entry name" value="ALARACEMASE"/>
</dbReference>
<dbReference type="InterPro" id="IPR020622">
    <property type="entry name" value="Ala_racemase_pyridoxalP-BS"/>
</dbReference>
<dbReference type="PROSITE" id="PS00395">
    <property type="entry name" value="ALANINE_RACEMASE"/>
    <property type="match status" value="1"/>
</dbReference>
<name>A0A7M1B2B3_9BACT</name>
<dbReference type="Gene3D" id="2.40.37.10">
    <property type="entry name" value="Lyase, Ornithine Decarboxylase, Chain A, domain 1"/>
    <property type="match status" value="1"/>
</dbReference>
<feature type="binding site" evidence="5">
    <location>
        <position position="117"/>
    </location>
    <ligand>
        <name>substrate</name>
    </ligand>
</feature>
<dbReference type="GO" id="GO:0030170">
    <property type="term" value="F:pyridoxal phosphate binding"/>
    <property type="evidence" value="ECO:0007669"/>
    <property type="project" value="TreeGrafter"/>
</dbReference>
<dbReference type="SMART" id="SM01005">
    <property type="entry name" value="Ala_racemase_C"/>
    <property type="match status" value="1"/>
</dbReference>
<dbReference type="InterPro" id="IPR009006">
    <property type="entry name" value="Ala_racemase/Decarboxylase_C"/>
</dbReference>
<dbReference type="Pfam" id="PF00842">
    <property type="entry name" value="Ala_racemase_C"/>
    <property type="match status" value="1"/>
</dbReference>
<dbReference type="AlphaFoldDB" id="A0A7M1B2B3"/>
<sequence>MAYITLDKNHFFHNLDIITKLTKTKDKTALVLKDNAYGHGLLQIAGMAKEYGLTKAVVRTDEEAKQIEDFFEYILVLADFAQESNEKIRYTINDLQAINKFAKNTKVELKVDTGMCRNGIVMSELEEAFVLCAKQGLKLEAVFTHHSSADEENEYFDLQNKNFQQVKKEARALAKKYAFDSLRFHSCNSAALFRTNGFDEDMARVGIAAYGCLELPNALHVKGLHVKGLHVNELVNELAPVLSVHAKKISSRKLQKGDCVGYGAAFETECTCDVSNYDFGYGDGFLRSCSHNYVTPEGIKIAGRISMDNASFLTCKEELLIFNDAREAARYAGTISYEMLTSLKAYLPRKVVS</sequence>
<dbReference type="InterPro" id="IPR001608">
    <property type="entry name" value="Ala_racemase_N"/>
</dbReference>
<keyword evidence="8" id="KW-1185">Reference proteome</keyword>
<comment type="cofactor">
    <cofactor evidence="1 4">
        <name>pyridoxal 5'-phosphate</name>
        <dbReference type="ChEBI" id="CHEBI:597326"/>
    </cofactor>
</comment>
<dbReference type="NCBIfam" id="NF000791">
    <property type="entry name" value="PRK00053.2-2"/>
    <property type="match status" value="1"/>
</dbReference>
<dbReference type="Proteomes" id="UP000593719">
    <property type="component" value="Chromosome"/>
</dbReference>
<reference evidence="7 8" key="1">
    <citation type="submission" date="2019-06" db="EMBL/GenBank/DDBJ databases">
        <title>Sulfurimonas gotlandica sp. nov., a chemoautotrophic and psychrotolerant epsilonproteobacterium isolated from a pelagic redoxcline, and an emended description of the genus Sulfurimonas.</title>
        <authorList>
            <person name="Wang S."/>
            <person name="Jiang L."/>
            <person name="Shao Z."/>
        </authorList>
    </citation>
    <scope>NUCLEOTIDE SEQUENCE [LARGE SCALE GENOMIC DNA]</scope>
    <source>
        <strain evidence="7 8">S2-6</strain>
    </source>
</reference>
<protein>
    <submittedName>
        <fullName evidence="7">Alanine racemase</fullName>
        <ecNumber evidence="7">5.1.1.1</ecNumber>
    </submittedName>
</protein>
<feature type="binding site" evidence="5">
    <location>
        <position position="307"/>
    </location>
    <ligand>
        <name>substrate</name>
    </ligand>
</feature>
<dbReference type="GO" id="GO:0008784">
    <property type="term" value="F:alanine racemase activity"/>
    <property type="evidence" value="ECO:0007669"/>
    <property type="project" value="UniProtKB-EC"/>
</dbReference>
<evidence type="ECO:0000313" key="8">
    <source>
        <dbReference type="Proteomes" id="UP000593719"/>
    </source>
</evidence>
<proteinExistence type="predicted"/>
<dbReference type="RefSeq" id="WP_193151127.1">
    <property type="nucleotide sequence ID" value="NZ_CP041235.1"/>
</dbReference>
<dbReference type="PANTHER" id="PTHR30511">
    <property type="entry name" value="ALANINE RACEMASE"/>
    <property type="match status" value="1"/>
</dbReference>
<accession>A0A7M1B2B3</accession>
<evidence type="ECO:0000256" key="2">
    <source>
        <dbReference type="ARBA" id="ARBA00022898"/>
    </source>
</evidence>
<dbReference type="KEGG" id="ssei:FJR45_02080"/>
<dbReference type="GO" id="GO:0006522">
    <property type="term" value="P:alanine metabolic process"/>
    <property type="evidence" value="ECO:0007669"/>
    <property type="project" value="InterPro"/>
</dbReference>
<evidence type="ECO:0000259" key="6">
    <source>
        <dbReference type="SMART" id="SM01005"/>
    </source>
</evidence>
<dbReference type="InterPro" id="IPR000821">
    <property type="entry name" value="Ala_racemase"/>
</dbReference>
<keyword evidence="2 4" id="KW-0663">Pyridoxal phosphate</keyword>
<evidence type="ECO:0000256" key="5">
    <source>
        <dbReference type="PIRSR" id="PIRSR600821-52"/>
    </source>
</evidence>
<keyword evidence="3 7" id="KW-0413">Isomerase</keyword>
<evidence type="ECO:0000256" key="1">
    <source>
        <dbReference type="ARBA" id="ARBA00001933"/>
    </source>
</evidence>
<evidence type="ECO:0000256" key="4">
    <source>
        <dbReference type="PIRSR" id="PIRSR600821-50"/>
    </source>
</evidence>
<dbReference type="InterPro" id="IPR011079">
    <property type="entry name" value="Ala_racemase_C"/>
</dbReference>
<dbReference type="GO" id="GO:0005829">
    <property type="term" value="C:cytosol"/>
    <property type="evidence" value="ECO:0007669"/>
    <property type="project" value="TreeGrafter"/>
</dbReference>
<dbReference type="PANTHER" id="PTHR30511:SF0">
    <property type="entry name" value="ALANINE RACEMASE, CATABOLIC-RELATED"/>
    <property type="match status" value="1"/>
</dbReference>
<evidence type="ECO:0000256" key="3">
    <source>
        <dbReference type="ARBA" id="ARBA00023235"/>
    </source>
</evidence>
<dbReference type="EC" id="5.1.1.1" evidence="7"/>
<dbReference type="SUPFAM" id="SSF50621">
    <property type="entry name" value="Alanine racemase C-terminal domain-like"/>
    <property type="match status" value="1"/>
</dbReference>